<evidence type="ECO:0000313" key="2">
    <source>
        <dbReference type="EMBL" id="MDP9764797.1"/>
    </source>
</evidence>
<dbReference type="EMBL" id="JAURUR010000007">
    <property type="protein sequence ID" value="MDP9764797.1"/>
    <property type="molecule type" value="Genomic_DNA"/>
</dbReference>
<protein>
    <recommendedName>
        <fullName evidence="1">Polymerase nucleotidyl transferase domain-containing protein</fullName>
    </recommendedName>
</protein>
<reference evidence="2 3" key="1">
    <citation type="submission" date="2023-07" db="EMBL/GenBank/DDBJ databases">
        <title>Genomic Encyclopedia of Type Strains, Phase IV (KMG-IV): sequencing the most valuable type-strain genomes for metagenomic binning, comparative biology and taxonomic classification.</title>
        <authorList>
            <person name="Goeker M."/>
        </authorList>
    </citation>
    <scope>NUCLEOTIDE SEQUENCE [LARGE SCALE GENOMIC DNA]</scope>
    <source>
        <strain evidence="2 3">NIO-1023</strain>
    </source>
</reference>
<dbReference type="CDD" id="cd05403">
    <property type="entry name" value="NT_KNTase_like"/>
    <property type="match status" value="1"/>
</dbReference>
<feature type="domain" description="Polymerase nucleotidyl transferase" evidence="1">
    <location>
        <begin position="20"/>
        <end position="52"/>
    </location>
</feature>
<sequence length="281" mass="30249">MPAPLPAFLPEVVRGLQAVPGVLGVALGGSHATGTATPHSDVDLSVAYDGTLDLDALGALCRALDDTHEAQPSPVGGWGPWVDGGAWLTIQGARVDVIYRDLPRVRQSVRDALAGRVALHAQAGHPHGIHAHHYAAELACCVLLSDPDGQLAALQRQVATYPPALSAAMQSHYRWMKGFWLDAAAKGLKKGDRHYARGCTYAAVHALAEELCARHGVWLLNEKGALTRRAPPPCPARPTTWKPAPRRPCGPWTLRPCTPCWPHPRGPDLCWARADWLPPEQ</sequence>
<dbReference type="InterPro" id="IPR002934">
    <property type="entry name" value="Polymerase_NTP_transf_dom"/>
</dbReference>
<dbReference type="Gene3D" id="3.30.460.10">
    <property type="entry name" value="Beta Polymerase, domain 2"/>
    <property type="match status" value="1"/>
</dbReference>
<dbReference type="InterPro" id="IPR043519">
    <property type="entry name" value="NT_sf"/>
</dbReference>
<keyword evidence="3" id="KW-1185">Reference proteome</keyword>
<dbReference type="Proteomes" id="UP001232163">
    <property type="component" value="Unassembled WGS sequence"/>
</dbReference>
<gene>
    <name evidence="2" type="ORF">QO006_002244</name>
</gene>
<organism evidence="2 3">
    <name type="scientific">Deinococcus enclensis</name>
    <dbReference type="NCBI Taxonomy" id="1049582"/>
    <lineage>
        <taxon>Bacteria</taxon>
        <taxon>Thermotogati</taxon>
        <taxon>Deinococcota</taxon>
        <taxon>Deinococci</taxon>
        <taxon>Deinococcales</taxon>
        <taxon>Deinococcaceae</taxon>
        <taxon>Deinococcus</taxon>
    </lineage>
</organism>
<comment type="caution">
    <text evidence="2">The sequence shown here is derived from an EMBL/GenBank/DDBJ whole genome shotgun (WGS) entry which is preliminary data.</text>
</comment>
<dbReference type="Pfam" id="PF01909">
    <property type="entry name" value="NTP_transf_2"/>
    <property type="match status" value="1"/>
</dbReference>
<evidence type="ECO:0000313" key="3">
    <source>
        <dbReference type="Proteomes" id="UP001232163"/>
    </source>
</evidence>
<name>A0ABT9MDY0_9DEIO</name>
<dbReference type="SUPFAM" id="SSF81301">
    <property type="entry name" value="Nucleotidyltransferase"/>
    <property type="match status" value="1"/>
</dbReference>
<evidence type="ECO:0000259" key="1">
    <source>
        <dbReference type="Pfam" id="PF01909"/>
    </source>
</evidence>
<accession>A0ABT9MDY0</accession>
<proteinExistence type="predicted"/>
<dbReference type="RefSeq" id="WP_307466329.1">
    <property type="nucleotide sequence ID" value="NZ_JAURUR010000007.1"/>
</dbReference>